<reference evidence="1" key="1">
    <citation type="submission" date="2011-02" db="EMBL/GenBank/DDBJ databases">
        <title>Complete sequence of Acidovorax avenae subsp. avenae ATCC 19860.</title>
        <authorList>
            <consortium name="US DOE Joint Genome Institute"/>
            <person name="Lucas S."/>
            <person name="Copeland A."/>
            <person name="Lapidus A."/>
            <person name="Cheng J.-F."/>
            <person name="Goodwin L."/>
            <person name="Pitluck S."/>
            <person name="Chertkov O."/>
            <person name="Held B."/>
            <person name="Detter J.C."/>
            <person name="Han C."/>
            <person name="Tapia R."/>
            <person name="Land M."/>
            <person name="Hauser L."/>
            <person name="Kyrpides N."/>
            <person name="Ivanova N."/>
            <person name="Ovchinnikova G."/>
            <person name="Pagani I."/>
            <person name="Gordon S."/>
            <person name="Woyke T."/>
        </authorList>
    </citation>
    <scope>NUCLEOTIDE SEQUENCE</scope>
    <source>
        <strain evidence="1">ATCC 19860</strain>
    </source>
</reference>
<keyword evidence="2" id="KW-1185">Reference proteome</keyword>
<dbReference type="GeneID" id="34236667"/>
<dbReference type="RefSeq" id="WP_013595705.1">
    <property type="nucleotide sequence ID" value="NC_015138.1"/>
</dbReference>
<evidence type="ECO:0008006" key="3">
    <source>
        <dbReference type="Google" id="ProtNLM"/>
    </source>
</evidence>
<organism evidence="1 2">
    <name type="scientific">Paracidovorax avenae (strain ATCC 19860 / DSM 7227 / CCUG 15838 / JCM 20985 / LMG 2117 / NCPPB 1011)</name>
    <name type="common">Acidovorax avenae</name>
    <dbReference type="NCBI Taxonomy" id="643561"/>
    <lineage>
        <taxon>Bacteria</taxon>
        <taxon>Pseudomonadati</taxon>
        <taxon>Pseudomonadota</taxon>
        <taxon>Betaproteobacteria</taxon>
        <taxon>Burkholderiales</taxon>
        <taxon>Comamonadaceae</taxon>
        <taxon>Paracidovorax</taxon>
    </lineage>
</organism>
<dbReference type="Pfam" id="PF11162">
    <property type="entry name" value="DUF2946"/>
    <property type="match status" value="1"/>
</dbReference>
<sequence>MHVLRTSPRLVRLAMAWFVLALGVAIASPMLRPVPSEMVCSTGGAMKWVAPDDDGAGEAAHGTLDCPVCLGISLPPPPVRGAGIVPQALAHALQPAVRAHIAGIAGAPLPPRGPPVLS</sequence>
<dbReference type="InterPro" id="IPR021333">
    <property type="entry name" value="DUF2946"/>
</dbReference>
<evidence type="ECO:0000313" key="1">
    <source>
        <dbReference type="EMBL" id="ADX47219.1"/>
    </source>
</evidence>
<name>F0Q9V9_PARA1</name>
<dbReference type="KEGG" id="aaa:Acav_3317"/>
<evidence type="ECO:0000313" key="2">
    <source>
        <dbReference type="Proteomes" id="UP000002482"/>
    </source>
</evidence>
<dbReference type="Proteomes" id="UP000002482">
    <property type="component" value="Chromosome"/>
</dbReference>
<proteinExistence type="predicted"/>
<protein>
    <recommendedName>
        <fullName evidence="3">DUF2946 domain-containing protein</fullName>
    </recommendedName>
</protein>
<gene>
    <name evidence="1" type="ordered locus">Acav_3317</name>
</gene>
<dbReference type="HOGENOM" id="CLU_2011525_0_0_4"/>
<accession>F0Q9V9</accession>
<dbReference type="OrthoDB" id="8906767at2"/>
<dbReference type="AlphaFoldDB" id="F0Q9V9"/>
<dbReference type="EMBL" id="CP002521">
    <property type="protein sequence ID" value="ADX47219.1"/>
    <property type="molecule type" value="Genomic_DNA"/>
</dbReference>